<dbReference type="EMBL" id="AL117264">
    <property type="protein sequence ID" value="CAJ86126.1"/>
    <property type="molecule type" value="Genomic_DNA"/>
</dbReference>
<organism evidence="1">
    <name type="scientific">Oryza sativa</name>
    <name type="common">Rice</name>
    <dbReference type="NCBI Taxonomy" id="4530"/>
    <lineage>
        <taxon>Eukaryota</taxon>
        <taxon>Viridiplantae</taxon>
        <taxon>Streptophyta</taxon>
        <taxon>Embryophyta</taxon>
        <taxon>Tracheophyta</taxon>
        <taxon>Spermatophyta</taxon>
        <taxon>Magnoliopsida</taxon>
        <taxon>Liliopsida</taxon>
        <taxon>Poales</taxon>
        <taxon>Poaceae</taxon>
        <taxon>BOP clade</taxon>
        <taxon>Oryzoideae</taxon>
        <taxon>Oryzeae</taxon>
        <taxon>Oryzinae</taxon>
        <taxon>Oryza</taxon>
    </lineage>
</organism>
<reference evidence="1" key="1">
    <citation type="journal article" date="2002" name="Nature">
        <title>Sequence and analysis of rice chromosome 4.</title>
        <authorList>
            <person name="Feng Q."/>
            <person name="Zhang Y."/>
            <person name="Hao P."/>
            <person name="Wang S."/>
            <person name="Fu G."/>
            <person name="Huang Y."/>
            <person name="Li Y."/>
            <person name="Zhu J."/>
            <person name="Liu Y."/>
            <person name="Hu X."/>
            <person name="Jia P."/>
            <person name="Zhang Y."/>
            <person name="Zhao Q."/>
            <person name="Ying K."/>
            <person name="Yu S."/>
            <person name="Tang Y."/>
            <person name="Weng Q."/>
            <person name="Zhang L."/>
            <person name="Lu Y."/>
            <person name="Mu J."/>
            <person name="Lu Y."/>
            <person name="Zhang L.S."/>
            <person name="Yu Z."/>
            <person name="Fan D."/>
            <person name="Liu X."/>
            <person name="Lu T."/>
            <person name="Li C."/>
            <person name="Wu Y."/>
            <person name="Sun T."/>
            <person name="Lei H."/>
            <person name="Li T."/>
            <person name="Hu H."/>
            <person name="Guan J."/>
            <person name="Wu M."/>
            <person name="Zhang R."/>
            <person name="Zhou B."/>
            <person name="Chen Z."/>
            <person name="Chen L."/>
            <person name="Jin Z."/>
            <person name="Wang R."/>
            <person name="Yin H."/>
            <person name="Cai Z."/>
            <person name="Ren S."/>
            <person name="Lv G."/>
            <person name="Gu W."/>
            <person name="Zhu G."/>
            <person name="Tu Y."/>
            <person name="Jia J."/>
            <person name="Zhang Y."/>
            <person name="Chen J."/>
            <person name="Kang H."/>
            <person name="Chen X."/>
            <person name="Shao C."/>
            <person name="Sun Y."/>
            <person name="Hu Q."/>
            <person name="Zhang X."/>
            <person name="Zhang W."/>
            <person name="Wang L."/>
            <person name="Ding C."/>
            <person name="Sheng H."/>
            <person name="Gu J."/>
            <person name="Chen S."/>
            <person name="Ni L."/>
            <person name="Zhu F."/>
            <person name="Chen W."/>
            <person name="Lan L."/>
            <person name="Lai Y."/>
            <person name="Cheng Z."/>
            <person name="Gu M."/>
            <person name="Jiang J."/>
            <person name="Li J."/>
            <person name="Hong G."/>
            <person name="Xue Y."/>
            <person name="Han B."/>
        </authorList>
    </citation>
    <scope>NUCLEOTIDE SEQUENCE</scope>
</reference>
<gene>
    <name evidence="1" type="primary">H0313F03.10</name>
</gene>
<proteinExistence type="predicted"/>
<sequence length="109" mass="11821">MGEPIVAVAIAMNEAGDDGASIEKKVIYLHLIVLSKLRFTLTDVQTPDPWAYAEKLGHVSMLMNWCSVCKCQQEQPVLAAFAFIFNPSHFSLAATENVAIIGLAGFPPT</sequence>
<protein>
    <submittedName>
        <fullName evidence="1">H0313F03.10 protein</fullName>
    </submittedName>
</protein>
<name>Q25AR0_ORYSA</name>
<accession>Q25AR0</accession>
<evidence type="ECO:0000313" key="1">
    <source>
        <dbReference type="EMBL" id="CAJ86126.1"/>
    </source>
</evidence>
<dbReference type="AlphaFoldDB" id="Q25AR0"/>